<feature type="region of interest" description="Disordered" evidence="9">
    <location>
        <begin position="892"/>
        <end position="914"/>
    </location>
</feature>
<dbReference type="PANTHER" id="PTHR19229:SF209">
    <property type="entry name" value="ATP-BINDING CASSETTE SUB-FAMILY A MEMBER 5 ISOFORM X1"/>
    <property type="match status" value="1"/>
</dbReference>
<comment type="subcellular location">
    <subcellularLocation>
        <location evidence="1">Membrane</location>
        <topology evidence="1">Multi-pass membrane protein</topology>
    </subcellularLocation>
</comment>
<feature type="transmembrane region" description="Helical" evidence="10">
    <location>
        <begin position="1144"/>
        <end position="1170"/>
    </location>
</feature>
<feature type="transmembrane region" description="Helical" evidence="10">
    <location>
        <begin position="1248"/>
        <end position="1267"/>
    </location>
</feature>
<name>A0A1Y2AI25_9FUNG</name>
<dbReference type="CDD" id="cd03263">
    <property type="entry name" value="ABC_subfamily_A"/>
    <property type="match status" value="2"/>
</dbReference>
<keyword evidence="13" id="KW-1185">Reference proteome</keyword>
<dbReference type="InterPro" id="IPR017871">
    <property type="entry name" value="ABC_transporter-like_CS"/>
</dbReference>
<feature type="domain" description="ABC transporter" evidence="11">
    <location>
        <begin position="1392"/>
        <end position="1633"/>
    </location>
</feature>
<evidence type="ECO:0000256" key="10">
    <source>
        <dbReference type="SAM" id="Phobius"/>
    </source>
</evidence>
<keyword evidence="8 10" id="KW-0472">Membrane</keyword>
<dbReference type="Pfam" id="PF12698">
    <property type="entry name" value="ABC2_membrane_3"/>
    <property type="match status" value="2"/>
</dbReference>
<dbReference type="SUPFAM" id="SSF52540">
    <property type="entry name" value="P-loop containing nucleoside triphosphate hydrolases"/>
    <property type="match status" value="2"/>
</dbReference>
<dbReference type="InterPro" id="IPR026082">
    <property type="entry name" value="ABCA"/>
</dbReference>
<feature type="transmembrane region" description="Helical" evidence="10">
    <location>
        <begin position="272"/>
        <end position="295"/>
    </location>
</feature>
<dbReference type="GO" id="GO:0016020">
    <property type="term" value="C:membrane"/>
    <property type="evidence" value="ECO:0007669"/>
    <property type="project" value="UniProtKB-SubCell"/>
</dbReference>
<dbReference type="GO" id="GO:0016887">
    <property type="term" value="F:ATP hydrolysis activity"/>
    <property type="evidence" value="ECO:0007669"/>
    <property type="project" value="InterPro"/>
</dbReference>
<feature type="transmembrane region" description="Helical" evidence="10">
    <location>
        <begin position="414"/>
        <end position="435"/>
    </location>
</feature>
<dbReference type="PROSITE" id="PS50893">
    <property type="entry name" value="ABC_TRANSPORTER_2"/>
    <property type="match status" value="2"/>
</dbReference>
<keyword evidence="6" id="KW-0067">ATP-binding</keyword>
<comment type="caution">
    <text evidence="12">The sequence shown here is derived from an EMBL/GenBank/DDBJ whole genome shotgun (WGS) entry which is preliminary data.</text>
</comment>
<organism evidence="12 13">
    <name type="scientific">Neocallimastix californiae</name>
    <dbReference type="NCBI Taxonomy" id="1754190"/>
    <lineage>
        <taxon>Eukaryota</taxon>
        <taxon>Fungi</taxon>
        <taxon>Fungi incertae sedis</taxon>
        <taxon>Chytridiomycota</taxon>
        <taxon>Chytridiomycota incertae sedis</taxon>
        <taxon>Neocallimastigomycetes</taxon>
        <taxon>Neocallimastigales</taxon>
        <taxon>Neocallimastigaceae</taxon>
        <taxon>Neocallimastix</taxon>
    </lineage>
</organism>
<evidence type="ECO:0000256" key="1">
    <source>
        <dbReference type="ARBA" id="ARBA00004141"/>
    </source>
</evidence>
<dbReference type="InterPro" id="IPR027417">
    <property type="entry name" value="P-loop_NTPase"/>
</dbReference>
<proteinExistence type="inferred from homology"/>
<dbReference type="GO" id="GO:0005524">
    <property type="term" value="F:ATP binding"/>
    <property type="evidence" value="ECO:0007669"/>
    <property type="project" value="UniProtKB-KW"/>
</dbReference>
<dbReference type="Proteomes" id="UP000193920">
    <property type="component" value="Unassembled WGS sequence"/>
</dbReference>
<evidence type="ECO:0000256" key="6">
    <source>
        <dbReference type="ARBA" id="ARBA00022840"/>
    </source>
</evidence>
<feature type="domain" description="ABC transporter" evidence="11">
    <location>
        <begin position="478"/>
        <end position="725"/>
    </location>
</feature>
<dbReference type="InterPro" id="IPR003439">
    <property type="entry name" value="ABC_transporter-like_ATP-bd"/>
</dbReference>
<dbReference type="EMBL" id="MCOG01000253">
    <property type="protein sequence ID" value="ORY22114.1"/>
    <property type="molecule type" value="Genomic_DNA"/>
</dbReference>
<accession>A0A1Y2AI25</accession>
<dbReference type="Pfam" id="PF00005">
    <property type="entry name" value="ABC_tran"/>
    <property type="match status" value="2"/>
</dbReference>
<feature type="transmembrane region" description="Helical" evidence="10">
    <location>
        <begin position="24"/>
        <end position="43"/>
    </location>
</feature>
<feature type="transmembrane region" description="Helical" evidence="10">
    <location>
        <begin position="1210"/>
        <end position="1228"/>
    </location>
</feature>
<keyword evidence="5" id="KW-0547">Nucleotide-binding</keyword>
<feature type="transmembrane region" description="Helical" evidence="10">
    <location>
        <begin position="1101"/>
        <end position="1123"/>
    </location>
</feature>
<feature type="transmembrane region" description="Helical" evidence="10">
    <location>
        <begin position="307"/>
        <end position="331"/>
    </location>
</feature>
<gene>
    <name evidence="12" type="ORF">LY90DRAFT_390352</name>
</gene>
<evidence type="ECO:0000256" key="4">
    <source>
        <dbReference type="ARBA" id="ARBA00022692"/>
    </source>
</evidence>
<feature type="transmembrane region" description="Helical" evidence="10">
    <location>
        <begin position="1176"/>
        <end position="1198"/>
    </location>
</feature>
<keyword evidence="4 10" id="KW-0812">Transmembrane</keyword>
<feature type="transmembrane region" description="Helical" evidence="10">
    <location>
        <begin position="365"/>
        <end position="384"/>
    </location>
</feature>
<feature type="transmembrane region" description="Helical" evidence="10">
    <location>
        <begin position="337"/>
        <end position="358"/>
    </location>
</feature>
<sequence>MDTLFTRQFKTILWKNWKIFKQKFSIFSICFELFVAFFIVATLSANKKSPTLYIDLPDGSEAYDTKESFEVTLDSLAVTSRYIAFVLPQNHNVSNIDGDSFIETVMSDSIFQKEFPITSKKFDTEQQLIYTVGNETLPYFLCAVIFGNDYTDYTISAYGKDVIDPNVDPLPEVDDYHLNNQYTKLFIQIQYAIDNAIIQWKTNHKVKGIRVSVGSLSEHKRTYPQTRDFDGLAPYLIFIIIGQIFHLSNHLMEEKENKIKEGLVVVGVNPSILTFSWTLIYFPLSFILITIIFIMSPIDIFNKINIFLYYLLLIGYIISMYSIVIIISNIIKKYKTVVVILCFFVSMMLSLPEVVFNLRYNGHILIHRILSAIFPFFGLSMAAAEIGNESIIRDVREIDSEYKITFSNMFDSEFGINFIFVLVDACFYLLLALLMEYIKGIEFRSFGVKRYLKKYHYNHCNEFIGDIQEDPIGSECYVEVKNLSKFYKYRGRMGTNEEDDKDRKKVRKIFAANNNISFKVYKNEIFGILGHNGAGKSTLIQNMMGIIKPDNGETYYKGQPFSKNKKEIYRQFGICLQSSIFIESFTVADHFKLYSGVKGVDDSEESLQQWLQEIDLVEKKDYLVEKLSGGQKRKLCIGLALIGKPKYVFLDEPTTGLDPLSRRKIWELLLKVKKDKVIFITTHYMDEADIIADRKLILSHGIIRCLGSSIYLKNHFNMKYNLEVRTQSPKAVDDIIHRIIPSAQLQQQNIIGMKNGGVTPPSQSDTTETNVFHQDNSSALSKTSLSSLVVHSYPNIETTLNIDDTGNKNELTSSLFEYSNKKFQHQSERKFYSDAISGNIYTWKLPIQSVELFSTLLKNMENARGRILGDFSLNAPMLEELFVRLEDEMERKRNENGNGNYSNNPSEVPQIPKVKRPGTLNTALRLCRYRLLVYIRQWSYLIMGILVPFFLTAFFLPVVKNQFNNMIFSNYGSREMSAKNFPNQQWNYEVENSDGSIANNVIAQELSGGNVQYLNHEEIIKNNREIYNAPYFVSSFSINYNESGIYDLNIYNNRHLTHSLPSTLNVLSNAILASNQINDTIHTTSKPLTYFKLTELNDPKLFATLIFILCISFPLSFYGMNVVRERARKLLKQFQLNGVSNKSYWLSVLISDHIMFMITCIVIGGEIVIFNFTPLLKINCLVVLFLFIYIGAFGCLLLQYCFSFYFKSDSNAFIVFFICNIVPTYSIFIEAYNNHIYADFGLDDVSFVSYLGVLTFLFCIIIPNFGIARSFRTMIHAGISHDALHTKIGFTSLLHPKNLILSCLVGEILSIFFYGFILKKIIQKVYNPKKGVLEIPEKINEQYIKEVVEGDEDIYNEYKRVGKNEQIPLRLIQLAKEYDDMELMPDQIKEALRKDKASKYGEFHMSDKGSRRIVMSAFDNVSIGVDKRECFGILGPNGSGKTSLLNTVSFSFPQTLGKIYYDGKDTTERRGNEISLGYCPQEDTLWDEYTLSEHIEMFLYVCGHSLKEAKKIAREFISYCHLTEHKNKMPSELSGGTRRKLNLLIALCCSSSKIIMDEPTAGMDPSTRRYVWDIIKSTLQVNDSSNMISTHSMEEAELLCNRIAIMIKGKIRCIGSPEHLKMKFGNSYILDVYTDNIEKFHKEVVIGCNLFNDSHYDREVKSVQRVKYEVQSKKNISRIFDIMEDCRKDGLFIDYNYSQTSLEQIFLNFANKYNEND</sequence>
<evidence type="ECO:0000256" key="5">
    <source>
        <dbReference type="ARBA" id="ARBA00022741"/>
    </source>
</evidence>
<protein>
    <submittedName>
        <fullName evidence="12">p-loop containing nucleoside triphosphate hydrolase protein</fullName>
    </submittedName>
</protein>
<dbReference type="InterPro" id="IPR013525">
    <property type="entry name" value="ABC2_TM"/>
</dbReference>
<keyword evidence="3" id="KW-0813">Transport</keyword>
<keyword evidence="12" id="KW-0378">Hydrolase</keyword>
<feature type="transmembrane region" description="Helical" evidence="10">
    <location>
        <begin position="938"/>
        <end position="959"/>
    </location>
</feature>
<evidence type="ECO:0000256" key="3">
    <source>
        <dbReference type="ARBA" id="ARBA00022448"/>
    </source>
</evidence>
<dbReference type="PROSITE" id="PS00211">
    <property type="entry name" value="ABC_TRANSPORTER_1"/>
    <property type="match status" value="1"/>
</dbReference>
<dbReference type="InterPro" id="IPR003593">
    <property type="entry name" value="AAA+_ATPase"/>
</dbReference>
<evidence type="ECO:0000256" key="7">
    <source>
        <dbReference type="ARBA" id="ARBA00022989"/>
    </source>
</evidence>
<evidence type="ECO:0000313" key="13">
    <source>
        <dbReference type="Proteomes" id="UP000193920"/>
    </source>
</evidence>
<dbReference type="FunFam" id="3.40.50.300:FF:000335">
    <property type="entry name" value="ATP binding cassette subfamily A member 5"/>
    <property type="match status" value="2"/>
</dbReference>
<feature type="compositionally biased region" description="Low complexity" evidence="9">
    <location>
        <begin position="896"/>
        <end position="907"/>
    </location>
</feature>
<dbReference type="GO" id="GO:0140359">
    <property type="term" value="F:ABC-type transporter activity"/>
    <property type="evidence" value="ECO:0007669"/>
    <property type="project" value="InterPro"/>
</dbReference>
<dbReference type="PANTHER" id="PTHR19229">
    <property type="entry name" value="ATP-BINDING CASSETTE TRANSPORTER SUBFAMILY A ABCA"/>
    <property type="match status" value="1"/>
</dbReference>
<dbReference type="Gene3D" id="3.40.50.300">
    <property type="entry name" value="P-loop containing nucleotide triphosphate hydrolases"/>
    <property type="match status" value="2"/>
</dbReference>
<evidence type="ECO:0000256" key="8">
    <source>
        <dbReference type="ARBA" id="ARBA00023136"/>
    </source>
</evidence>
<dbReference type="STRING" id="1754190.A0A1Y2AI25"/>
<evidence type="ECO:0000313" key="12">
    <source>
        <dbReference type="EMBL" id="ORY22114.1"/>
    </source>
</evidence>
<dbReference type="SMART" id="SM00382">
    <property type="entry name" value="AAA"/>
    <property type="match status" value="2"/>
</dbReference>
<dbReference type="OrthoDB" id="2109100at2759"/>
<evidence type="ECO:0000256" key="2">
    <source>
        <dbReference type="ARBA" id="ARBA00008869"/>
    </source>
</evidence>
<comment type="similarity">
    <text evidence="2">Belongs to the ABC transporter superfamily. ABCA family.</text>
</comment>
<feature type="transmembrane region" description="Helical" evidence="10">
    <location>
        <begin position="232"/>
        <end position="252"/>
    </location>
</feature>
<evidence type="ECO:0000259" key="11">
    <source>
        <dbReference type="PROSITE" id="PS50893"/>
    </source>
</evidence>
<evidence type="ECO:0000256" key="9">
    <source>
        <dbReference type="SAM" id="MobiDB-lite"/>
    </source>
</evidence>
<keyword evidence="7 10" id="KW-1133">Transmembrane helix</keyword>
<reference evidence="12 13" key="1">
    <citation type="submission" date="2016-08" db="EMBL/GenBank/DDBJ databases">
        <title>A Parts List for Fungal Cellulosomes Revealed by Comparative Genomics.</title>
        <authorList>
            <consortium name="DOE Joint Genome Institute"/>
            <person name="Haitjema C.H."/>
            <person name="Gilmore S.P."/>
            <person name="Henske J.K."/>
            <person name="Solomon K.V."/>
            <person name="De Groot R."/>
            <person name="Kuo A."/>
            <person name="Mondo S.J."/>
            <person name="Salamov A.A."/>
            <person name="Labutti K."/>
            <person name="Zhao Z."/>
            <person name="Chiniquy J."/>
            <person name="Barry K."/>
            <person name="Brewer H.M."/>
            <person name="Purvine S.O."/>
            <person name="Wright A.T."/>
            <person name="Boxma B."/>
            <person name="Van Alen T."/>
            <person name="Hackstein J.H."/>
            <person name="Baker S.E."/>
            <person name="Grigoriev I.V."/>
            <person name="O'Malley M.A."/>
        </authorList>
    </citation>
    <scope>NUCLEOTIDE SEQUENCE [LARGE SCALE GENOMIC DNA]</scope>
    <source>
        <strain evidence="12 13">G1</strain>
    </source>
</reference>